<protein>
    <submittedName>
        <fullName evidence="5">GroES-like protein</fullName>
    </submittedName>
</protein>
<gene>
    <name evidence="5" type="ORF">D6D01_08592</name>
</gene>
<dbReference type="Proteomes" id="UP000306584">
    <property type="component" value="Unassembled WGS sequence"/>
</dbReference>
<reference evidence="5 6" key="1">
    <citation type="submission" date="2018-10" db="EMBL/GenBank/DDBJ databases">
        <title>Fifty Aureobasidium pullulans genomes reveal a recombining polyextremotolerant generalist.</title>
        <authorList>
            <person name="Gostincar C."/>
            <person name="Turk M."/>
            <person name="Zajc J."/>
            <person name="Gunde-Cimerman N."/>
        </authorList>
    </citation>
    <scope>NUCLEOTIDE SEQUENCE [LARGE SCALE GENOMIC DNA]</scope>
    <source>
        <strain evidence="5 6">EXF-6604</strain>
    </source>
</reference>
<dbReference type="CDD" id="cd08249">
    <property type="entry name" value="enoyl_reductase_like"/>
    <property type="match status" value="1"/>
</dbReference>
<dbReference type="InterPro" id="IPR013154">
    <property type="entry name" value="ADH-like_N"/>
</dbReference>
<evidence type="ECO:0000256" key="2">
    <source>
        <dbReference type="ARBA" id="ARBA00011245"/>
    </source>
</evidence>
<dbReference type="SUPFAM" id="SSF51735">
    <property type="entry name" value="NAD(P)-binding Rossmann-fold domains"/>
    <property type="match status" value="1"/>
</dbReference>
<comment type="subunit">
    <text evidence="2">Monomer.</text>
</comment>
<evidence type="ECO:0000313" key="6">
    <source>
        <dbReference type="Proteomes" id="UP000306584"/>
    </source>
</evidence>
<dbReference type="InterPro" id="IPR020843">
    <property type="entry name" value="ER"/>
</dbReference>
<keyword evidence="3" id="KW-0560">Oxidoreductase</keyword>
<dbReference type="PANTHER" id="PTHR45348">
    <property type="entry name" value="HYPOTHETICAL OXIDOREDUCTASE (EUROFUNG)"/>
    <property type="match status" value="1"/>
</dbReference>
<organism evidence="5 6">
    <name type="scientific">Aureobasidium pullulans</name>
    <name type="common">Black yeast</name>
    <name type="synonym">Pullularia pullulans</name>
    <dbReference type="NCBI Taxonomy" id="5580"/>
    <lineage>
        <taxon>Eukaryota</taxon>
        <taxon>Fungi</taxon>
        <taxon>Dikarya</taxon>
        <taxon>Ascomycota</taxon>
        <taxon>Pezizomycotina</taxon>
        <taxon>Dothideomycetes</taxon>
        <taxon>Dothideomycetidae</taxon>
        <taxon>Dothideales</taxon>
        <taxon>Saccotheciaceae</taxon>
        <taxon>Aureobasidium</taxon>
    </lineage>
</organism>
<proteinExistence type="inferred from homology"/>
<name>A0A4S9KC67_AURPU</name>
<dbReference type="GO" id="GO:0016651">
    <property type="term" value="F:oxidoreductase activity, acting on NAD(P)H"/>
    <property type="evidence" value="ECO:0007669"/>
    <property type="project" value="InterPro"/>
</dbReference>
<dbReference type="EMBL" id="QZBD01000504">
    <property type="protein sequence ID" value="THY12499.1"/>
    <property type="molecule type" value="Genomic_DNA"/>
</dbReference>
<evidence type="ECO:0000256" key="3">
    <source>
        <dbReference type="ARBA" id="ARBA00023002"/>
    </source>
</evidence>
<evidence type="ECO:0000256" key="1">
    <source>
        <dbReference type="ARBA" id="ARBA00008072"/>
    </source>
</evidence>
<comment type="caution">
    <text evidence="5">The sequence shown here is derived from an EMBL/GenBank/DDBJ whole genome shotgun (WGS) entry which is preliminary data.</text>
</comment>
<feature type="domain" description="Enoyl reductase (ER)" evidence="4">
    <location>
        <begin position="34"/>
        <end position="317"/>
    </location>
</feature>
<dbReference type="Gene3D" id="3.40.50.720">
    <property type="entry name" value="NAD(P)-binding Rossmann-like Domain"/>
    <property type="match status" value="1"/>
</dbReference>
<dbReference type="InterPro" id="IPR047122">
    <property type="entry name" value="Trans-enoyl_RdTase-like"/>
</dbReference>
<dbReference type="PANTHER" id="PTHR45348:SF5">
    <property type="entry name" value="OXIDOREDUCTASE, PUTATIVE (AFU_ORTHOLOGUE AFUA_8G01420)-RELATED"/>
    <property type="match status" value="1"/>
</dbReference>
<evidence type="ECO:0000259" key="4">
    <source>
        <dbReference type="SMART" id="SM00829"/>
    </source>
</evidence>
<accession>A0A4S9KC67</accession>
<comment type="similarity">
    <text evidence="1">Belongs to the zinc-containing alcohol dehydrogenase family.</text>
</comment>
<dbReference type="InterPro" id="IPR036291">
    <property type="entry name" value="NAD(P)-bd_dom_sf"/>
</dbReference>
<dbReference type="Gene3D" id="3.90.180.10">
    <property type="entry name" value="Medium-chain alcohol dehydrogenases, catalytic domain"/>
    <property type="match status" value="1"/>
</dbReference>
<sequence length="367" mass="39942">MDLSLARIKYTPFQLRPFTSTTRINMKEAIIRAGPKVEIVDSPVPKAEKGQVVIKVVYSGSNPKDWKYPDMTKKGELNQGDDISGTVHEVGEGVSEFKKGDRVFAFHQMLAPGGSYAEYAVAWAHTTAFLPENASFQEGAALPLASLTSALGLYSRLRLPQPWLPRKDDEKPIPLVIYGASSSIGYYATQFAVRSNIHPIIGVAGRARSHVEKLLDPSKGDTIVDYRDGDEAVQKGIKDALKGAELYHCFDGVSEKGSYQNVAAVMPENGHITLVLPGKDFSDCPKHVKQSITMVGDVHNDHKDFGSVFFRYIAKGVEEGWFKAQPQEEIAGGLNGVEEGLANLKSGKASAVKYVFKIADTPGAGKD</sequence>
<dbReference type="AlphaFoldDB" id="A0A4S9KC67"/>
<dbReference type="SMART" id="SM00829">
    <property type="entry name" value="PKS_ER"/>
    <property type="match status" value="1"/>
</dbReference>
<dbReference type="InterPro" id="IPR011032">
    <property type="entry name" value="GroES-like_sf"/>
</dbReference>
<evidence type="ECO:0000313" key="5">
    <source>
        <dbReference type="EMBL" id="THY12499.1"/>
    </source>
</evidence>
<dbReference type="Pfam" id="PF08240">
    <property type="entry name" value="ADH_N"/>
    <property type="match status" value="1"/>
</dbReference>
<dbReference type="SUPFAM" id="SSF50129">
    <property type="entry name" value="GroES-like"/>
    <property type="match status" value="1"/>
</dbReference>